<keyword evidence="2" id="KW-0158">Chromosome</keyword>
<feature type="domain" description="Post-SET" evidence="7">
    <location>
        <begin position="137"/>
        <end position="153"/>
    </location>
</feature>
<dbReference type="SUPFAM" id="SSF82199">
    <property type="entry name" value="SET domain"/>
    <property type="match status" value="1"/>
</dbReference>
<evidence type="ECO:0000256" key="5">
    <source>
        <dbReference type="ARBA" id="ARBA00022691"/>
    </source>
</evidence>
<comment type="caution">
    <text evidence="8">The sequence shown here is derived from an EMBL/GenBank/DDBJ whole genome shotgun (WGS) entry which is preliminary data.</text>
</comment>
<gene>
    <name evidence="8" type="ORF">GCM10023156_28490</name>
</gene>
<keyword evidence="4" id="KW-0808">Transferase</keyword>
<evidence type="ECO:0000259" key="7">
    <source>
        <dbReference type="PROSITE" id="PS50868"/>
    </source>
</evidence>
<dbReference type="PROSITE" id="PS50868">
    <property type="entry name" value="POST_SET"/>
    <property type="match status" value="1"/>
</dbReference>
<evidence type="ECO:0000256" key="2">
    <source>
        <dbReference type="ARBA" id="ARBA00022454"/>
    </source>
</evidence>
<evidence type="ECO:0000313" key="8">
    <source>
        <dbReference type="EMBL" id="GAA4455071.1"/>
    </source>
</evidence>
<keyword evidence="3" id="KW-0489">Methyltransferase</keyword>
<dbReference type="InterPro" id="IPR003616">
    <property type="entry name" value="Post-SET_dom"/>
</dbReference>
<dbReference type="PANTHER" id="PTHR22884">
    <property type="entry name" value="SET DOMAIN PROTEINS"/>
    <property type="match status" value="1"/>
</dbReference>
<name>A0ABP8MUG6_9BACT</name>
<evidence type="ECO:0000256" key="4">
    <source>
        <dbReference type="ARBA" id="ARBA00022679"/>
    </source>
</evidence>
<evidence type="ECO:0000256" key="1">
    <source>
        <dbReference type="ARBA" id="ARBA00004286"/>
    </source>
</evidence>
<feature type="domain" description="SET" evidence="6">
    <location>
        <begin position="32"/>
        <end position="131"/>
    </location>
</feature>
<sequence length="170" mass="19580">MCTMKKKSGKKRREKLQQKVDEIHGYRSYHDDDVEVRKGKYGLGVYAVRQFLPGELVFEVTGQLLSHEHYHGSNYVMELNETWYLEPTIPAAFLNHSCSPNSELVQLTKHSLGLVAICNIEPESEIVFDYQWEPHEGTPQCRCGALNCRGWVVEADSVHKMEKSRKKAKK</sequence>
<comment type="subcellular location">
    <subcellularLocation>
        <location evidence="1">Chromosome</location>
    </subcellularLocation>
</comment>
<dbReference type="InterPro" id="IPR046341">
    <property type="entry name" value="SET_dom_sf"/>
</dbReference>
<protein>
    <submittedName>
        <fullName evidence="8">SET domain-containing protein-lysine N-methyltransferase</fullName>
    </submittedName>
</protein>
<evidence type="ECO:0000256" key="3">
    <source>
        <dbReference type="ARBA" id="ARBA00022603"/>
    </source>
</evidence>
<evidence type="ECO:0000259" key="6">
    <source>
        <dbReference type="PROSITE" id="PS50280"/>
    </source>
</evidence>
<dbReference type="InterPro" id="IPR050777">
    <property type="entry name" value="SET2_Histone-Lys_MeTrsfase"/>
</dbReference>
<dbReference type="SMART" id="SM00317">
    <property type="entry name" value="SET"/>
    <property type="match status" value="1"/>
</dbReference>
<reference evidence="9" key="1">
    <citation type="journal article" date="2019" name="Int. J. Syst. Evol. Microbiol.">
        <title>The Global Catalogue of Microorganisms (GCM) 10K type strain sequencing project: providing services to taxonomists for standard genome sequencing and annotation.</title>
        <authorList>
            <consortium name="The Broad Institute Genomics Platform"/>
            <consortium name="The Broad Institute Genome Sequencing Center for Infectious Disease"/>
            <person name="Wu L."/>
            <person name="Ma J."/>
        </authorList>
    </citation>
    <scope>NUCLEOTIDE SEQUENCE [LARGE SCALE GENOMIC DNA]</scope>
    <source>
        <strain evidence="9">JCM 17759</strain>
    </source>
</reference>
<dbReference type="EMBL" id="BAABGA010000035">
    <property type="protein sequence ID" value="GAA4455071.1"/>
    <property type="molecule type" value="Genomic_DNA"/>
</dbReference>
<dbReference type="Gene3D" id="2.170.270.10">
    <property type="entry name" value="SET domain"/>
    <property type="match status" value="1"/>
</dbReference>
<dbReference type="InterPro" id="IPR001214">
    <property type="entry name" value="SET_dom"/>
</dbReference>
<dbReference type="Pfam" id="PF00856">
    <property type="entry name" value="SET"/>
    <property type="match status" value="1"/>
</dbReference>
<evidence type="ECO:0000313" key="9">
    <source>
        <dbReference type="Proteomes" id="UP001500840"/>
    </source>
</evidence>
<keyword evidence="5" id="KW-0949">S-adenosyl-L-methionine</keyword>
<accession>A0ABP8MUG6</accession>
<keyword evidence="9" id="KW-1185">Reference proteome</keyword>
<proteinExistence type="predicted"/>
<dbReference type="Proteomes" id="UP001500840">
    <property type="component" value="Unassembled WGS sequence"/>
</dbReference>
<organism evidence="8 9">
    <name type="scientific">Novipirellula rosea</name>
    <dbReference type="NCBI Taxonomy" id="1031540"/>
    <lineage>
        <taxon>Bacteria</taxon>
        <taxon>Pseudomonadati</taxon>
        <taxon>Planctomycetota</taxon>
        <taxon>Planctomycetia</taxon>
        <taxon>Pirellulales</taxon>
        <taxon>Pirellulaceae</taxon>
        <taxon>Novipirellula</taxon>
    </lineage>
</organism>
<dbReference type="PROSITE" id="PS50280">
    <property type="entry name" value="SET"/>
    <property type="match status" value="1"/>
</dbReference>